<dbReference type="InterPro" id="IPR051798">
    <property type="entry name" value="Class-II_PLP-Dep_Aminotrans"/>
</dbReference>
<evidence type="ECO:0000256" key="3">
    <source>
        <dbReference type="ARBA" id="ARBA00022898"/>
    </source>
</evidence>
<evidence type="ECO:0000256" key="2">
    <source>
        <dbReference type="ARBA" id="ARBA00012224"/>
    </source>
</evidence>
<dbReference type="RefSeq" id="WP_380569913.1">
    <property type="nucleotide sequence ID" value="NZ_JBHMAH010000010.1"/>
</dbReference>
<keyword evidence="8" id="KW-1185">Reference proteome</keyword>
<comment type="similarity">
    <text evidence="5">Belongs to the class-II pyridoxal-phosphate-dependent aminotransferase family. MalY/PatB cystathionine beta-lyase subfamily.</text>
</comment>
<gene>
    <name evidence="7" type="ORF">ACFFLE_04290</name>
</gene>
<evidence type="ECO:0000256" key="4">
    <source>
        <dbReference type="ARBA" id="ARBA00023239"/>
    </source>
</evidence>
<evidence type="ECO:0000256" key="1">
    <source>
        <dbReference type="ARBA" id="ARBA00001933"/>
    </source>
</evidence>
<dbReference type="Pfam" id="PF00155">
    <property type="entry name" value="Aminotran_1_2"/>
    <property type="match status" value="1"/>
</dbReference>
<protein>
    <recommendedName>
        <fullName evidence="2">cysteine-S-conjugate beta-lyase</fullName>
        <ecNumber evidence="2">4.4.1.13</ecNumber>
    </recommendedName>
</protein>
<dbReference type="Proteomes" id="UP001589740">
    <property type="component" value="Unassembled WGS sequence"/>
</dbReference>
<keyword evidence="4 7" id="KW-0456">Lyase</keyword>
<dbReference type="EC" id="4.4.1.13" evidence="2"/>
<comment type="cofactor">
    <cofactor evidence="1">
        <name>pyridoxal 5'-phosphate</name>
        <dbReference type="ChEBI" id="CHEBI:597326"/>
    </cofactor>
</comment>
<accession>A0ABV5Z2K0</accession>
<dbReference type="PANTHER" id="PTHR43525:SF1">
    <property type="entry name" value="PROTEIN MALY"/>
    <property type="match status" value="1"/>
</dbReference>
<reference evidence="7 8" key="1">
    <citation type="submission" date="2024-09" db="EMBL/GenBank/DDBJ databases">
        <authorList>
            <person name="Sun Q."/>
            <person name="Mori K."/>
        </authorList>
    </citation>
    <scope>NUCLEOTIDE SEQUENCE [LARGE SCALE GENOMIC DNA]</scope>
    <source>
        <strain evidence="7 8">JCM 12822</strain>
    </source>
</reference>
<keyword evidence="3" id="KW-0663">Pyridoxal phosphate</keyword>
<dbReference type="SUPFAM" id="SSF53383">
    <property type="entry name" value="PLP-dependent transferases"/>
    <property type="match status" value="1"/>
</dbReference>
<dbReference type="Gene3D" id="3.40.640.10">
    <property type="entry name" value="Type I PLP-dependent aspartate aminotransferase-like (Major domain)"/>
    <property type="match status" value="1"/>
</dbReference>
<dbReference type="CDD" id="cd00609">
    <property type="entry name" value="AAT_like"/>
    <property type="match status" value="1"/>
</dbReference>
<dbReference type="InterPro" id="IPR027619">
    <property type="entry name" value="C-S_lyase_PatB-like"/>
</dbReference>
<dbReference type="InterPro" id="IPR015421">
    <property type="entry name" value="PyrdxlP-dep_Trfase_major"/>
</dbReference>
<dbReference type="InterPro" id="IPR004839">
    <property type="entry name" value="Aminotransferase_I/II_large"/>
</dbReference>
<dbReference type="PANTHER" id="PTHR43525">
    <property type="entry name" value="PROTEIN MALY"/>
    <property type="match status" value="1"/>
</dbReference>
<feature type="domain" description="Aminotransferase class I/classII large" evidence="6">
    <location>
        <begin position="47"/>
        <end position="388"/>
    </location>
</feature>
<organism evidence="7 8">
    <name type="scientific">Salinicoccus siamensis</name>
    <dbReference type="NCBI Taxonomy" id="381830"/>
    <lineage>
        <taxon>Bacteria</taxon>
        <taxon>Bacillati</taxon>
        <taxon>Bacillota</taxon>
        <taxon>Bacilli</taxon>
        <taxon>Bacillales</taxon>
        <taxon>Staphylococcaceae</taxon>
        <taxon>Salinicoccus</taxon>
    </lineage>
</organism>
<dbReference type="EMBL" id="JBHMAH010000010">
    <property type="protein sequence ID" value="MFB9860325.1"/>
    <property type="molecule type" value="Genomic_DNA"/>
</dbReference>
<dbReference type="InterPro" id="IPR015422">
    <property type="entry name" value="PyrdxlP-dep_Trfase_small"/>
</dbReference>
<dbReference type="NCBIfam" id="TIGR04350">
    <property type="entry name" value="C_S_lyase_PatB"/>
    <property type="match status" value="1"/>
</dbReference>
<sequence length="397" mass="45043">MKYNFDTPVNRRETYAIKWDGGELLKEMGLTDHYDENTIPLFTADMDFQVAEPIIEALHRTVDHKIFGYTLAPDAYYEAIQKWFSDRYDWTIDKEEIIYAPGTVHALNVAVKAYSEPGDGIIIQRPVYPPFTAAVEGNGRVVENNALIRDEAGHYHIDFDGFEALAKKSEVSMFILCSPHNPTGNIFSPEDLKRLSEICRENDIIIIADEIHGDLIRIGETFTPIAKVSDHTDHIISMTAINKTFNLAGLHCTNVVITDEAKRQQFKEAQGTSMPSPFTVSALIAAYNEGDEWLEQVREYIDGNIDFVINFLKEEMPTVKVEHPAGTYVLWMDFSGYGLSDEEVHDRIYNKANVLLQDGSNFGKEGEGFQRICVPSPRSVLEEAMNRIKDEFKDVEK</sequence>
<evidence type="ECO:0000256" key="5">
    <source>
        <dbReference type="ARBA" id="ARBA00037974"/>
    </source>
</evidence>
<evidence type="ECO:0000259" key="6">
    <source>
        <dbReference type="Pfam" id="PF00155"/>
    </source>
</evidence>
<evidence type="ECO:0000313" key="8">
    <source>
        <dbReference type="Proteomes" id="UP001589740"/>
    </source>
</evidence>
<evidence type="ECO:0000313" key="7">
    <source>
        <dbReference type="EMBL" id="MFB9860325.1"/>
    </source>
</evidence>
<dbReference type="InterPro" id="IPR015424">
    <property type="entry name" value="PyrdxlP-dep_Trfase"/>
</dbReference>
<name>A0ABV5Z2K0_9STAP</name>
<comment type="caution">
    <text evidence="7">The sequence shown here is derived from an EMBL/GenBank/DDBJ whole genome shotgun (WGS) entry which is preliminary data.</text>
</comment>
<dbReference type="GO" id="GO:0047804">
    <property type="term" value="F:cysteine-S-conjugate beta-lyase activity"/>
    <property type="evidence" value="ECO:0007669"/>
    <property type="project" value="UniProtKB-EC"/>
</dbReference>
<proteinExistence type="inferred from homology"/>
<dbReference type="Gene3D" id="3.90.1150.10">
    <property type="entry name" value="Aspartate Aminotransferase, domain 1"/>
    <property type="match status" value="1"/>
</dbReference>